<organism evidence="2 3">
    <name type="scientific">Cyclospora cayetanensis</name>
    <dbReference type="NCBI Taxonomy" id="88456"/>
    <lineage>
        <taxon>Eukaryota</taxon>
        <taxon>Sar</taxon>
        <taxon>Alveolata</taxon>
        <taxon>Apicomplexa</taxon>
        <taxon>Conoidasida</taxon>
        <taxon>Coccidia</taxon>
        <taxon>Eucoccidiorida</taxon>
        <taxon>Eimeriorina</taxon>
        <taxon>Eimeriidae</taxon>
        <taxon>Cyclospora</taxon>
    </lineage>
</organism>
<name>A0A1D3CWD8_9EIME</name>
<dbReference type="InParanoid" id="A0A1D3CWD8"/>
<keyword evidence="3" id="KW-1185">Reference proteome</keyword>
<feature type="compositionally biased region" description="Basic residues" evidence="1">
    <location>
        <begin position="107"/>
        <end position="119"/>
    </location>
</feature>
<dbReference type="VEuPathDB" id="ToxoDB:cyc_05731"/>
<reference evidence="2 3" key="1">
    <citation type="journal article" date="2016" name="BMC Genomics">
        <title>Comparative genomics reveals Cyclospora cayetanensis possesses coccidia-like metabolism and invasion components but unique surface antigens.</title>
        <authorList>
            <person name="Liu S."/>
            <person name="Wang L."/>
            <person name="Zheng H."/>
            <person name="Xu Z."/>
            <person name="Roellig D.M."/>
            <person name="Li N."/>
            <person name="Frace M.A."/>
            <person name="Tang K."/>
            <person name="Arrowood M.J."/>
            <person name="Moss D.M."/>
            <person name="Zhang L."/>
            <person name="Feng Y."/>
            <person name="Xiao L."/>
        </authorList>
    </citation>
    <scope>NUCLEOTIDE SEQUENCE [LARGE SCALE GENOMIC DNA]</scope>
    <source>
        <strain evidence="2 3">CHN_HEN01</strain>
    </source>
</reference>
<dbReference type="AlphaFoldDB" id="A0A1D3CWD8"/>
<evidence type="ECO:0000313" key="2">
    <source>
        <dbReference type="EMBL" id="OEH75488.1"/>
    </source>
</evidence>
<proteinExistence type="predicted"/>
<comment type="caution">
    <text evidence="2">The sequence shown here is derived from an EMBL/GenBank/DDBJ whole genome shotgun (WGS) entry which is preliminary data.</text>
</comment>
<feature type="region of interest" description="Disordered" evidence="1">
    <location>
        <begin position="48"/>
        <end position="156"/>
    </location>
</feature>
<evidence type="ECO:0000256" key="1">
    <source>
        <dbReference type="SAM" id="MobiDB-lite"/>
    </source>
</evidence>
<gene>
    <name evidence="2" type="ORF">cyc_05731</name>
</gene>
<accession>A0A1D3CWD8</accession>
<dbReference type="EMBL" id="JROU02001713">
    <property type="protein sequence ID" value="OEH75488.1"/>
    <property type="molecule type" value="Genomic_DNA"/>
</dbReference>
<protein>
    <submittedName>
        <fullName evidence="2">Uncharacterized protein</fullName>
    </submittedName>
</protein>
<dbReference type="Proteomes" id="UP000095192">
    <property type="component" value="Unassembled WGS sequence"/>
</dbReference>
<feature type="compositionally biased region" description="Polar residues" evidence="1">
    <location>
        <begin position="48"/>
        <end position="63"/>
    </location>
</feature>
<sequence length="359" mass="38952">MWPPVGSPEGGAEGVPENPPVSIFSHRITPSEILAIWHLQISKNYSNNPAPCSLPVTDQQQQVEAADEGSPKAPLKPPASQTGGRHSGQEKKKKKPEKEQRPSSGLPKKHASTTGRHSHPAGGITVENNISFDSREGSAGATSFPLPEGGDPDQAVRSALGHEIGVLGADAVVSLVLRTSAFCREHLIRPDVTACLINFLGVQLQWLRCQGLPSCLPIGAGLSDKLEDEKRKKGGLWPRSHKETENTPFAVSRCSIERMTYAWDRLKEETRCLVEHLQFGRPPMQQQQQTSDMLMIGSVPDWLEPSLAGSASPVEAALLQRFLQDTLIDCAQFYCAVLRRGHFSPGAPQTEEAAVVTSD</sequence>
<dbReference type="VEuPathDB" id="ToxoDB:LOC34622039"/>
<evidence type="ECO:0000313" key="3">
    <source>
        <dbReference type="Proteomes" id="UP000095192"/>
    </source>
</evidence>